<reference evidence="3 4" key="1">
    <citation type="submission" date="2019-02" db="EMBL/GenBank/DDBJ databases">
        <title>Genomic Encyclopedia of Type Strains, Phase IV (KMG-IV): sequencing the most valuable type-strain genomes for metagenomic binning, comparative biology and taxonomic classification.</title>
        <authorList>
            <person name="Goeker M."/>
        </authorList>
    </citation>
    <scope>NUCLEOTIDE SEQUENCE [LARGE SCALE GENOMIC DNA]</scope>
    <source>
        <strain evidence="3 4">DSM 10617</strain>
    </source>
</reference>
<feature type="transmembrane region" description="Helical" evidence="2">
    <location>
        <begin position="96"/>
        <end position="120"/>
    </location>
</feature>
<dbReference type="Proteomes" id="UP000293433">
    <property type="component" value="Unassembled WGS sequence"/>
</dbReference>
<feature type="compositionally biased region" description="Low complexity" evidence="1">
    <location>
        <begin position="517"/>
        <end position="541"/>
    </location>
</feature>
<dbReference type="PANTHER" id="PTHR10728">
    <property type="entry name" value="CYTOSOLIC PHOSPHOLIPASE A2"/>
    <property type="match status" value="1"/>
</dbReference>
<dbReference type="Gene3D" id="3.40.1090.10">
    <property type="entry name" value="Cytosolic phospholipase A2 catalytic domain"/>
    <property type="match status" value="1"/>
</dbReference>
<feature type="transmembrane region" description="Helical" evidence="2">
    <location>
        <begin position="254"/>
        <end position="274"/>
    </location>
</feature>
<dbReference type="GO" id="GO:0004623">
    <property type="term" value="F:phospholipase A2 activity"/>
    <property type="evidence" value="ECO:0007669"/>
    <property type="project" value="TreeGrafter"/>
</dbReference>
<gene>
    <name evidence="3" type="ORF">EV685_1469</name>
</gene>
<dbReference type="InterPro" id="IPR016035">
    <property type="entry name" value="Acyl_Trfase/lysoPLipase"/>
</dbReference>
<keyword evidence="2" id="KW-0812">Transmembrane</keyword>
<evidence type="ECO:0000313" key="4">
    <source>
        <dbReference type="Proteomes" id="UP000293433"/>
    </source>
</evidence>
<keyword evidence="2" id="KW-1133">Transmembrane helix</keyword>
<proteinExistence type="predicted"/>
<feature type="transmembrane region" description="Helical" evidence="2">
    <location>
        <begin position="209"/>
        <end position="234"/>
    </location>
</feature>
<dbReference type="GO" id="GO:0046475">
    <property type="term" value="P:glycerophospholipid catabolic process"/>
    <property type="evidence" value="ECO:0007669"/>
    <property type="project" value="TreeGrafter"/>
</dbReference>
<dbReference type="GO" id="GO:0005829">
    <property type="term" value="C:cytosol"/>
    <property type="evidence" value="ECO:0007669"/>
    <property type="project" value="TreeGrafter"/>
</dbReference>
<keyword evidence="2" id="KW-0472">Membrane</keyword>
<feature type="transmembrane region" description="Helical" evidence="2">
    <location>
        <begin position="174"/>
        <end position="197"/>
    </location>
</feature>
<sequence length="1222" mass="133019">MGQAPENTGRHGVKPGDFPFPMADGPHESRYLTWVRNNANYMAARGLMDYFRAVAVLLRGMIINALVVLPILLLTAIVVAWLHLQPEAPGFHITPWLLILSAVAVVLFPFLSYLLRIWGFRRSLLTGSDSSVKQRSRWERWYGAALVLIVVVAAFEALPAWLGHFHDAINASGVSWQVVTSLLGALLMFSSLSDKLLSLLGGLTQRIALLLVGALGLLIPTLIVMLVADFLVYTRVDWSWRGSPSTMASLLSDTALPVLMAWLLPAGITLLLIAGTLARAFSWKDFLKLVGALFVSVLIMAVAHEEMEHRFSELNASVDESLNELAKAMATLPIIAAGIGNDPEAQPEPADNGTGGMAWDRASWGWRWDELAGAMALLDPDFQKSADTLAPAANLPDALATLGKLGQQSSFYLAHELAADLATQLAALPVTPDQASAITHEIDLLNCRIAVLAPLSAWQDIEQRHDRAALLSYLLLAKDFPLLIGEPPESPSSACGQTWSQVKPLVKTEADAGASGGENTVSNESNSNSGSSNNTDSNNSNHSDTAIEPGTGEAGLALYPELHRVLGGNDPATRELLDGLLAIEIRLGYWYDLLSEIRWDAASSTIDDLSLYPQIQAEANTFRRTAFQPKALIVMSVALLLWLACWLTVDVNLTSIHGLYRDRLASAFLIGADTTGDVDIEEDLDLGDLARHEAGSTAPYHLINVALNLQGSDSVRVRDRRSDFFIFSKRFIGGRATGYCRSELMERVFPQMSLSTAMAISAAAASPNMGRATNPALVAFMTLMNVRLGIWAPNPGRLQDLCGPRRPAVDRDGEPAGFGFPEVFAEELREVRHRWQQLPGGSLRTLIADMPKPTVRHDLIGIGYSGGGIRSATLNLGITQALHSQGLFDHIDYMSTVSGGGYLGSSISALMRRRTRTESEIAGRVSLHREPDGGVRIDVESEPARGWQALRAGWRRLRGSAAPAQPAVQRRSYRYAHFAEPAVAEGERIPAGHRLLQMGAGTTRLRGTIGEQFSWRIRPGALLREMTSRLDEKHRWVNLSDGGHIENLAGIELLRRRCRFMLIGDGEADPKHLFNGLATLIRSARIDLGVHIDIDVDALRLHDNGLCAAHWAIGQITYPDEAEPGYLLYLKSSLTGDEDEVIREYRARSPSFPHESTADQMFSEGQFEAYRSLGQHIGLQVLKALAKAGGGWGDGPASHAQMTEAIVALHRQAGMPAGPPRV</sequence>
<organism evidence="3 4">
    <name type="scientific">Sphaerotilus mobilis</name>
    <dbReference type="NCBI Taxonomy" id="47994"/>
    <lineage>
        <taxon>Bacteria</taxon>
        <taxon>Pseudomonadati</taxon>
        <taxon>Pseudomonadota</taxon>
        <taxon>Betaproteobacteria</taxon>
        <taxon>Burkholderiales</taxon>
        <taxon>Sphaerotilaceae</taxon>
        <taxon>Sphaerotilus</taxon>
    </lineage>
</organism>
<evidence type="ECO:0000256" key="1">
    <source>
        <dbReference type="SAM" id="MobiDB-lite"/>
    </source>
</evidence>
<dbReference type="EMBL" id="SGWV01000008">
    <property type="protein sequence ID" value="RZS56913.1"/>
    <property type="molecule type" value="Genomic_DNA"/>
</dbReference>
<dbReference type="AlphaFoldDB" id="A0A4Q7LRE9"/>
<evidence type="ECO:0000256" key="2">
    <source>
        <dbReference type="SAM" id="Phobius"/>
    </source>
</evidence>
<dbReference type="SUPFAM" id="SSF52151">
    <property type="entry name" value="FabD/lysophospholipase-like"/>
    <property type="match status" value="1"/>
</dbReference>
<evidence type="ECO:0008006" key="5">
    <source>
        <dbReference type="Google" id="ProtNLM"/>
    </source>
</evidence>
<feature type="region of interest" description="Disordered" evidence="1">
    <location>
        <begin position="510"/>
        <end position="550"/>
    </location>
</feature>
<protein>
    <recommendedName>
        <fullName evidence="5">Patatin-like phospholipase</fullName>
    </recommendedName>
</protein>
<feature type="transmembrane region" description="Helical" evidence="2">
    <location>
        <begin position="286"/>
        <end position="303"/>
    </location>
</feature>
<accession>A0A4Q7LRE9</accession>
<evidence type="ECO:0000313" key="3">
    <source>
        <dbReference type="EMBL" id="RZS56913.1"/>
    </source>
</evidence>
<feature type="transmembrane region" description="Helical" evidence="2">
    <location>
        <begin position="141"/>
        <end position="162"/>
    </location>
</feature>
<feature type="transmembrane region" description="Helical" evidence="2">
    <location>
        <begin position="61"/>
        <end position="84"/>
    </location>
</feature>
<comment type="caution">
    <text evidence="3">The sequence shown here is derived from an EMBL/GenBank/DDBJ whole genome shotgun (WGS) entry which is preliminary data.</text>
</comment>
<dbReference type="PANTHER" id="PTHR10728:SF40">
    <property type="entry name" value="PATATIN FAMILY PROTEIN"/>
    <property type="match status" value="1"/>
</dbReference>
<name>A0A4Q7LRE9_9BURK</name>
<keyword evidence="4" id="KW-1185">Reference proteome</keyword>